<dbReference type="CDD" id="cd06990">
    <property type="entry name" value="cupin_DUF861"/>
    <property type="match status" value="1"/>
</dbReference>
<dbReference type="Proteomes" id="UP001501231">
    <property type="component" value="Unassembled WGS sequence"/>
</dbReference>
<dbReference type="Pfam" id="PF07883">
    <property type="entry name" value="Cupin_2"/>
    <property type="match status" value="1"/>
</dbReference>
<dbReference type="RefSeq" id="WP_344590006.1">
    <property type="nucleotide sequence ID" value="NZ_BAAARW010000012.1"/>
</dbReference>
<dbReference type="InterPro" id="IPR013096">
    <property type="entry name" value="Cupin_2"/>
</dbReference>
<dbReference type="SUPFAM" id="SSF51182">
    <property type="entry name" value="RmlC-like cupins"/>
    <property type="match status" value="1"/>
</dbReference>
<dbReference type="Gene3D" id="2.60.120.10">
    <property type="entry name" value="Jelly Rolls"/>
    <property type="match status" value="1"/>
</dbReference>
<sequence>MPKLETRRVAVKNFQRPDEIREFEGKGRVEILTLAGRDVARGTFEPGWRWSRNVKPIAGTDLCEVSHMGHCVSGRLRVMMEDGSSQEIGPGDTYAIPPGHDAEVVGEEPCVMLDFGEVGDYAKRR</sequence>
<protein>
    <submittedName>
        <fullName evidence="2">Cupin domain-containing protein</fullName>
    </submittedName>
</protein>
<feature type="domain" description="Cupin type-2" evidence="1">
    <location>
        <begin position="66"/>
        <end position="115"/>
    </location>
</feature>
<name>A0ABP5W9K4_9ACTN</name>
<dbReference type="InterPro" id="IPR014710">
    <property type="entry name" value="RmlC-like_jellyroll"/>
</dbReference>
<accession>A0ABP5W9K4</accession>
<keyword evidence="3" id="KW-1185">Reference proteome</keyword>
<dbReference type="InterPro" id="IPR011051">
    <property type="entry name" value="RmlC_Cupin_sf"/>
</dbReference>
<evidence type="ECO:0000259" key="1">
    <source>
        <dbReference type="Pfam" id="PF07883"/>
    </source>
</evidence>
<organism evidence="2 3">
    <name type="scientific">Actinomadura vinacea</name>
    <dbReference type="NCBI Taxonomy" id="115336"/>
    <lineage>
        <taxon>Bacteria</taxon>
        <taxon>Bacillati</taxon>
        <taxon>Actinomycetota</taxon>
        <taxon>Actinomycetes</taxon>
        <taxon>Streptosporangiales</taxon>
        <taxon>Thermomonosporaceae</taxon>
        <taxon>Actinomadura</taxon>
    </lineage>
</organism>
<evidence type="ECO:0000313" key="3">
    <source>
        <dbReference type="Proteomes" id="UP001501231"/>
    </source>
</evidence>
<evidence type="ECO:0000313" key="2">
    <source>
        <dbReference type="EMBL" id="GAA2420520.1"/>
    </source>
</evidence>
<gene>
    <name evidence="2" type="ORF">GCM10010191_34700</name>
</gene>
<proteinExistence type="predicted"/>
<dbReference type="EMBL" id="BAAARW010000012">
    <property type="protein sequence ID" value="GAA2420520.1"/>
    <property type="molecule type" value="Genomic_DNA"/>
</dbReference>
<reference evidence="3" key="1">
    <citation type="journal article" date="2019" name="Int. J. Syst. Evol. Microbiol.">
        <title>The Global Catalogue of Microorganisms (GCM) 10K type strain sequencing project: providing services to taxonomists for standard genome sequencing and annotation.</title>
        <authorList>
            <consortium name="The Broad Institute Genomics Platform"/>
            <consortium name="The Broad Institute Genome Sequencing Center for Infectious Disease"/>
            <person name="Wu L."/>
            <person name="Ma J."/>
        </authorList>
    </citation>
    <scope>NUCLEOTIDE SEQUENCE [LARGE SCALE GENOMIC DNA]</scope>
    <source>
        <strain evidence="3">JCM 3325</strain>
    </source>
</reference>
<comment type="caution">
    <text evidence="2">The sequence shown here is derived from an EMBL/GenBank/DDBJ whole genome shotgun (WGS) entry which is preliminary data.</text>
</comment>